<protein>
    <submittedName>
        <fullName evidence="2">OSJNBa0009K15.17 protein</fullName>
    </submittedName>
</protein>
<dbReference type="CDD" id="cd01650">
    <property type="entry name" value="RT_nLTR_like"/>
    <property type="match status" value="1"/>
</dbReference>
<dbReference type="SUPFAM" id="SSF56672">
    <property type="entry name" value="DNA/RNA polymerases"/>
    <property type="match status" value="1"/>
</dbReference>
<dbReference type="EMBL" id="AL731585">
    <property type="protein sequence ID" value="CAE05097.3"/>
    <property type="molecule type" value="Genomic_DNA"/>
</dbReference>
<organism evidence="2">
    <name type="scientific">Oryza sativa subsp. japonica</name>
    <name type="common">Rice</name>
    <dbReference type="NCBI Taxonomy" id="39947"/>
    <lineage>
        <taxon>Eukaryota</taxon>
        <taxon>Viridiplantae</taxon>
        <taxon>Streptophyta</taxon>
        <taxon>Embryophyta</taxon>
        <taxon>Tracheophyta</taxon>
        <taxon>Spermatophyta</taxon>
        <taxon>Magnoliopsida</taxon>
        <taxon>Liliopsida</taxon>
        <taxon>Poales</taxon>
        <taxon>Poaceae</taxon>
        <taxon>BOP clade</taxon>
        <taxon>Oryzoideae</taxon>
        <taxon>Oryzeae</taxon>
        <taxon>Oryzinae</taxon>
        <taxon>Oryza</taxon>
        <taxon>Oryza sativa</taxon>
    </lineage>
</organism>
<proteinExistence type="predicted"/>
<evidence type="ECO:0000313" key="2">
    <source>
        <dbReference type="EMBL" id="CAE05097.3"/>
    </source>
</evidence>
<dbReference type="InterPro" id="IPR000477">
    <property type="entry name" value="RT_dom"/>
</dbReference>
<dbReference type="InterPro" id="IPR043502">
    <property type="entry name" value="DNA/RNA_pol_sf"/>
</dbReference>
<accession>Q7XLJ3</accession>
<dbReference type="Pfam" id="PF00078">
    <property type="entry name" value="RVT_1"/>
    <property type="match status" value="1"/>
</dbReference>
<name>Q7XLJ3_ORYSJ</name>
<evidence type="ECO:0000259" key="1">
    <source>
        <dbReference type="PROSITE" id="PS50878"/>
    </source>
</evidence>
<dbReference type="PANTHER" id="PTHR31635">
    <property type="entry name" value="REVERSE TRANSCRIPTASE DOMAIN-CONTAINING PROTEIN-RELATED"/>
    <property type="match status" value="1"/>
</dbReference>
<feature type="domain" description="Reverse transcriptase" evidence="1">
    <location>
        <begin position="199"/>
        <end position="477"/>
    </location>
</feature>
<reference evidence="2" key="1">
    <citation type="journal article" date="2002" name="Nature">
        <title>Sequence and analysis of rice chromosome 4.</title>
        <authorList>
            <person name="Feng Q."/>
            <person name="Zhang Y."/>
            <person name="Hao P."/>
            <person name="Wang S."/>
            <person name="Fu G."/>
            <person name="Huang Y."/>
            <person name="Li Y."/>
            <person name="Zhu J."/>
            <person name="Liu Y."/>
            <person name="Hu X."/>
            <person name="Jia P."/>
            <person name="Zhang Y."/>
            <person name="Zhao Q."/>
            <person name="Ying K."/>
            <person name="Yu S."/>
            <person name="Tang Y."/>
            <person name="Weng Q."/>
            <person name="Zhang L."/>
            <person name="Lu Y."/>
            <person name="Mu J."/>
            <person name="Lu Y."/>
            <person name="Zhang L.S."/>
            <person name="Yu Z."/>
            <person name="Fan D."/>
            <person name="Liu X."/>
            <person name="Lu T."/>
            <person name="Li C."/>
            <person name="Wu Y."/>
            <person name="Sun T."/>
            <person name="Lei H."/>
            <person name="Li T."/>
            <person name="Hu H."/>
            <person name="Guan J."/>
            <person name="Wu M."/>
            <person name="Zhang R."/>
            <person name="Zhou B."/>
            <person name="Chen Z."/>
            <person name="Chen L."/>
            <person name="Jin Z."/>
            <person name="Wang R."/>
            <person name="Yin H."/>
            <person name="Cai Z."/>
            <person name="Ren S."/>
            <person name="Lv G."/>
            <person name="Gu W."/>
            <person name="Zhu G."/>
            <person name="Tu Y."/>
            <person name="Jia J."/>
            <person name="Zhang Y."/>
            <person name="Chen J."/>
            <person name="Kang H."/>
            <person name="Chen X."/>
            <person name="Shao C."/>
            <person name="Sun Y."/>
            <person name="Hu Q."/>
            <person name="Zhang X."/>
            <person name="Zhang W."/>
            <person name="Wang L."/>
            <person name="Ding C."/>
            <person name="Sheng H."/>
            <person name="Gu J."/>
            <person name="Chen S."/>
            <person name="Ni L."/>
            <person name="Zhu F."/>
            <person name="Chen W."/>
            <person name="Lan L."/>
            <person name="Lai Y."/>
            <person name="Cheng Z."/>
            <person name="Gu M."/>
            <person name="Jiang J."/>
            <person name="Li J."/>
            <person name="Hong G."/>
            <person name="Xue Y."/>
            <person name="Han B."/>
        </authorList>
    </citation>
    <scope>NUCLEOTIDE SEQUENCE</scope>
</reference>
<dbReference type="PROSITE" id="PS50878">
    <property type="entry name" value="RT_POL"/>
    <property type="match status" value="1"/>
</dbReference>
<sequence length="779" mass="89650">MRGRQLNKESENRRLKVTLLKEMQKWDDAADSRNLSQGEWKQRYELEDQLNIIFQEEEIYWQERSGEKWLLEGDANTTFFHGVANGKKRIITIRSLEEDGRVIEGNSELREHITRYYKGLFGSELPPKVFLSQDMRRDRGRVDQEDNDFLVRPFSMEEIERALAEMKTNTAPGPDGLPVCFYKEFWEQLKDQIKEMLDSLFEGRLDLWRLNYGVITLIPKIKEANNIKAFRPICLLNVCFKLLTKVLTMRITHVANKVIGESQTAFLPGRFILDGVVILHEVLHELKNSGQSGIILKLDFEKAYDKVQWDFLFDVLQRKGFCEKWIGWIKAATTKGSVAININGEVDQFFRTHKGVRQGDPLSPLMFYLVADALPEMLNKAKEAGHLQGLVPHLVPGGLTHLQYADDTILFMTNSEENIVTVKFLLYCYEAMSGLKINFQKSEVIVLGVEEMEAQRVADLFNCKRGALPITYLGLPIKGKKKYHLIKWEALCRPKEDGGLGFIDTKIMNEALLCKWIYKLESGNDSPCCNLLRKKYLGQGGGFFQSSPEGGSQFWKSLLEVKNWMKLGSAYNIGNGEAVRFWDDVWLGEVPLKIQFPYIYSICANPDKTVSQMLIEGEWKIRLRRSLGQAELNEWCELHSKLSTVQLTSEEDKMFWKLTKSGENSGGKTVKEDEMARDTFSWPHIPASRKDLLNLVQLQRRDKAKVLWLLFAAGFWAIWLMRNDWVFNNKLTTNVSSLPYKALSFVTQWKKLAPAKLRGEVETVQGLFLASIRETEGSN</sequence>
<dbReference type="PANTHER" id="PTHR31635:SF196">
    <property type="entry name" value="REVERSE TRANSCRIPTASE DOMAIN-CONTAINING PROTEIN-RELATED"/>
    <property type="match status" value="1"/>
</dbReference>
<dbReference type="AlphaFoldDB" id="Q7XLJ3"/>
<gene>
    <name evidence="2" type="ORF">OSJNBa0009K15.17</name>
</gene>